<dbReference type="AlphaFoldDB" id="A0A4V2FS50"/>
<dbReference type="InterPro" id="IPR002878">
    <property type="entry name" value="ChsH2_C"/>
</dbReference>
<proteinExistence type="predicted"/>
<dbReference type="PANTHER" id="PTHR34075">
    <property type="entry name" value="BLR3430 PROTEIN"/>
    <property type="match status" value="1"/>
</dbReference>
<dbReference type="PANTHER" id="PTHR34075:SF5">
    <property type="entry name" value="BLR3430 PROTEIN"/>
    <property type="match status" value="1"/>
</dbReference>
<dbReference type="OrthoDB" id="8857769at2"/>
<keyword evidence="3" id="KW-1185">Reference proteome</keyword>
<dbReference type="SUPFAM" id="SSF50249">
    <property type="entry name" value="Nucleic acid-binding proteins"/>
    <property type="match status" value="1"/>
</dbReference>
<dbReference type="Pfam" id="PF01796">
    <property type="entry name" value="OB_ChsH2_C"/>
    <property type="match status" value="1"/>
</dbReference>
<evidence type="ECO:0000313" key="3">
    <source>
        <dbReference type="Proteomes" id="UP000293398"/>
    </source>
</evidence>
<reference evidence="2 3" key="1">
    <citation type="submission" date="2019-02" db="EMBL/GenBank/DDBJ databases">
        <title>Genomic Encyclopedia of Type Strains, Phase IV (KMG-IV): sequencing the most valuable type-strain genomes for metagenomic binning, comparative biology and taxonomic classification.</title>
        <authorList>
            <person name="Goeker M."/>
        </authorList>
    </citation>
    <scope>NUCLEOTIDE SEQUENCE [LARGE SCALE GENOMIC DNA]</scope>
    <source>
        <strain evidence="2 3">DSM 23814</strain>
    </source>
</reference>
<dbReference type="EMBL" id="SHKO01000003">
    <property type="protein sequence ID" value="RZT92919.1"/>
    <property type="molecule type" value="Genomic_DNA"/>
</dbReference>
<gene>
    <name evidence="2" type="ORF">EV681_3682</name>
</gene>
<evidence type="ECO:0000313" key="2">
    <source>
        <dbReference type="EMBL" id="RZT92919.1"/>
    </source>
</evidence>
<organism evidence="2 3">
    <name type="scientific">Advenella incenata</name>
    <dbReference type="NCBI Taxonomy" id="267800"/>
    <lineage>
        <taxon>Bacteria</taxon>
        <taxon>Pseudomonadati</taxon>
        <taxon>Pseudomonadota</taxon>
        <taxon>Betaproteobacteria</taxon>
        <taxon>Burkholderiales</taxon>
        <taxon>Alcaligenaceae</taxon>
    </lineage>
</organism>
<dbReference type="Proteomes" id="UP000293398">
    <property type="component" value="Unassembled WGS sequence"/>
</dbReference>
<accession>A0A4V2FS50</accession>
<comment type="caution">
    <text evidence="2">The sequence shown here is derived from an EMBL/GenBank/DDBJ whole genome shotgun (WGS) entry which is preliminary data.</text>
</comment>
<name>A0A4V2FS50_9BURK</name>
<evidence type="ECO:0000259" key="1">
    <source>
        <dbReference type="Pfam" id="PF01796"/>
    </source>
</evidence>
<feature type="domain" description="ChsH2 C-terminal OB-fold" evidence="1">
    <location>
        <begin position="39"/>
        <end position="83"/>
    </location>
</feature>
<dbReference type="InterPro" id="IPR012340">
    <property type="entry name" value="NA-bd_OB-fold"/>
</dbReference>
<protein>
    <recommendedName>
        <fullName evidence="1">ChsH2 C-terminal OB-fold domain-containing protein</fullName>
    </recommendedName>
</protein>
<dbReference type="InterPro" id="IPR052513">
    <property type="entry name" value="Thioester_dehydratase-like"/>
</dbReference>
<sequence length="118" mass="12690">MTTGRCLMLKHCSRCGSNWSLHPFACATCGNTQLHDLQSKGVGVVKACSVVTRAPDARWRALAPYTIVLVTLDEGPTVMGQADTELAVGDLVIGSVQSASTTEFIRFSRHQQNAQPES</sequence>